<gene>
    <name evidence="1" type="ORF">HPB47_002857</name>
</gene>
<proteinExistence type="predicted"/>
<sequence>MCPITPATPGVIVPGSSDFAARAPRADLRRETSFGGTPSLGAPENASFSSVLSPQSKGKEIFVTRLNPRTTSADMIAARCTEVILQPDHYAMRKKVYRDVGGLYLSPGFHEACVRSALSYKPLPGDVFIVSYPKCGTTWMQHIVYNILNGHPPPSSMMDCSEQMPFLEFQGAESAWKMPRPGAIKTHMPFHLHPFSTSAKYFYICRNPYDCCVSFYHHTRRVPEYEFQDGTFDEFLEMFVDGKADFGDYFDHLMSWYAHRNDPNVLFLTYEALKKDTATWVLKIASFLGEEYGDKLRGDHESLNGILKKTRFESMKRNVDEATKSFYQEIESTPDNKKPLWARLVKDAIGESTMQKPKTGDFMRRGVIGDWKNHFSLQHIKRLKERIVAKTGGTDIMDLWRDIDLP</sequence>
<accession>A0AC60PKG3</accession>
<evidence type="ECO:0000313" key="1">
    <source>
        <dbReference type="EMBL" id="KAG0421247.1"/>
    </source>
</evidence>
<protein>
    <submittedName>
        <fullName evidence="1">Uncharacterized protein</fullName>
    </submittedName>
</protein>
<dbReference type="Proteomes" id="UP000805193">
    <property type="component" value="Unassembled WGS sequence"/>
</dbReference>
<organism evidence="1 2">
    <name type="scientific">Ixodes persulcatus</name>
    <name type="common">Taiga tick</name>
    <dbReference type="NCBI Taxonomy" id="34615"/>
    <lineage>
        <taxon>Eukaryota</taxon>
        <taxon>Metazoa</taxon>
        <taxon>Ecdysozoa</taxon>
        <taxon>Arthropoda</taxon>
        <taxon>Chelicerata</taxon>
        <taxon>Arachnida</taxon>
        <taxon>Acari</taxon>
        <taxon>Parasitiformes</taxon>
        <taxon>Ixodida</taxon>
        <taxon>Ixodoidea</taxon>
        <taxon>Ixodidae</taxon>
        <taxon>Ixodinae</taxon>
        <taxon>Ixodes</taxon>
    </lineage>
</organism>
<evidence type="ECO:0000313" key="2">
    <source>
        <dbReference type="Proteomes" id="UP000805193"/>
    </source>
</evidence>
<comment type="caution">
    <text evidence="1">The sequence shown here is derived from an EMBL/GenBank/DDBJ whole genome shotgun (WGS) entry which is preliminary data.</text>
</comment>
<name>A0AC60PKG3_IXOPE</name>
<keyword evidence="2" id="KW-1185">Reference proteome</keyword>
<reference evidence="1 2" key="1">
    <citation type="journal article" date="2020" name="Cell">
        <title>Large-Scale Comparative Analyses of Tick Genomes Elucidate Their Genetic Diversity and Vector Capacities.</title>
        <authorList>
            <consortium name="Tick Genome and Microbiome Consortium (TIGMIC)"/>
            <person name="Jia N."/>
            <person name="Wang J."/>
            <person name="Shi W."/>
            <person name="Du L."/>
            <person name="Sun Y."/>
            <person name="Zhan W."/>
            <person name="Jiang J.F."/>
            <person name="Wang Q."/>
            <person name="Zhang B."/>
            <person name="Ji P."/>
            <person name="Bell-Sakyi L."/>
            <person name="Cui X.M."/>
            <person name="Yuan T.T."/>
            <person name="Jiang B.G."/>
            <person name="Yang W.F."/>
            <person name="Lam T.T."/>
            <person name="Chang Q.C."/>
            <person name="Ding S.J."/>
            <person name="Wang X.J."/>
            <person name="Zhu J.G."/>
            <person name="Ruan X.D."/>
            <person name="Zhao L."/>
            <person name="Wei J.T."/>
            <person name="Ye R.Z."/>
            <person name="Que T.C."/>
            <person name="Du C.H."/>
            <person name="Zhou Y.H."/>
            <person name="Cheng J.X."/>
            <person name="Dai P.F."/>
            <person name="Guo W.B."/>
            <person name="Han X.H."/>
            <person name="Huang E.J."/>
            <person name="Li L.F."/>
            <person name="Wei W."/>
            <person name="Gao Y.C."/>
            <person name="Liu J.Z."/>
            <person name="Shao H.Z."/>
            <person name="Wang X."/>
            <person name="Wang C.C."/>
            <person name="Yang T.C."/>
            <person name="Huo Q.B."/>
            <person name="Li W."/>
            <person name="Chen H.Y."/>
            <person name="Chen S.E."/>
            <person name="Zhou L.G."/>
            <person name="Ni X.B."/>
            <person name="Tian J.H."/>
            <person name="Sheng Y."/>
            <person name="Liu T."/>
            <person name="Pan Y.S."/>
            <person name="Xia L.Y."/>
            <person name="Li J."/>
            <person name="Zhao F."/>
            <person name="Cao W.C."/>
        </authorList>
    </citation>
    <scope>NUCLEOTIDE SEQUENCE [LARGE SCALE GENOMIC DNA]</scope>
    <source>
        <strain evidence="1">Iper-2018</strain>
    </source>
</reference>
<dbReference type="EMBL" id="JABSTQ010010398">
    <property type="protein sequence ID" value="KAG0421247.1"/>
    <property type="molecule type" value="Genomic_DNA"/>
</dbReference>